<evidence type="ECO:0000313" key="3">
    <source>
        <dbReference type="Proteomes" id="UP001519292"/>
    </source>
</evidence>
<dbReference type="Pfam" id="PF11867">
    <property type="entry name" value="T1RH-like_C"/>
    <property type="match status" value="1"/>
</dbReference>
<dbReference type="Proteomes" id="UP001519292">
    <property type="component" value="Unassembled WGS sequence"/>
</dbReference>
<reference evidence="2 3" key="1">
    <citation type="submission" date="2021-03" db="EMBL/GenBank/DDBJ databases">
        <title>Genomic Encyclopedia of Type Strains, Phase IV (KMG-IV): sequencing the most valuable type-strain genomes for metagenomic binning, comparative biology and taxonomic classification.</title>
        <authorList>
            <person name="Goeker M."/>
        </authorList>
    </citation>
    <scope>NUCLEOTIDE SEQUENCE [LARGE SCALE GENOMIC DNA]</scope>
    <source>
        <strain evidence="2 3">DSM 101872</strain>
    </source>
</reference>
<feature type="domain" description="Type I restriction enzyme HindI endonuclease subunit-like C-terminal" evidence="1">
    <location>
        <begin position="1"/>
        <end position="54"/>
    </location>
</feature>
<proteinExistence type="predicted"/>
<evidence type="ECO:0000313" key="2">
    <source>
        <dbReference type="EMBL" id="MBP2058879.1"/>
    </source>
</evidence>
<accession>A0ABS4MHQ3</accession>
<gene>
    <name evidence="2" type="ORF">J2Z60_002070</name>
</gene>
<comment type="caution">
    <text evidence="2">The sequence shown here is derived from an EMBL/GenBank/DDBJ whole genome shotgun (WGS) entry which is preliminary data.</text>
</comment>
<protein>
    <recommendedName>
        <fullName evidence="1">Type I restriction enzyme HindI endonuclease subunit-like C-terminal domain-containing protein</fullName>
    </recommendedName>
</protein>
<dbReference type="RefSeq" id="WP_281063427.1">
    <property type="nucleotide sequence ID" value="NZ_JAGGLU010000017.1"/>
</dbReference>
<sequence length="64" mass="7627">MYGIDYSGYNSNDRKERIKAITKVANEILTENDETQQKFCDVVTQMQKVFALVSIFFRSQRYFF</sequence>
<name>A0ABS4MHQ3_9LACO</name>
<dbReference type="InterPro" id="IPR021810">
    <property type="entry name" value="T1RH-like_C"/>
</dbReference>
<evidence type="ECO:0000259" key="1">
    <source>
        <dbReference type="Pfam" id="PF11867"/>
    </source>
</evidence>
<dbReference type="EMBL" id="JAGGLU010000017">
    <property type="protein sequence ID" value="MBP2058879.1"/>
    <property type="molecule type" value="Genomic_DNA"/>
</dbReference>
<keyword evidence="3" id="KW-1185">Reference proteome</keyword>
<organism evidence="2 3">
    <name type="scientific">Lactobacillus colini</name>
    <dbReference type="NCBI Taxonomy" id="1819254"/>
    <lineage>
        <taxon>Bacteria</taxon>
        <taxon>Bacillati</taxon>
        <taxon>Bacillota</taxon>
        <taxon>Bacilli</taxon>
        <taxon>Lactobacillales</taxon>
        <taxon>Lactobacillaceae</taxon>
        <taxon>Lactobacillus</taxon>
    </lineage>
</organism>